<evidence type="ECO:0000313" key="3">
    <source>
        <dbReference type="Proteomes" id="UP000023152"/>
    </source>
</evidence>
<dbReference type="Proteomes" id="UP000023152">
    <property type="component" value="Unassembled WGS sequence"/>
</dbReference>
<name>X6N0R4_RETFI</name>
<evidence type="ECO:0000313" key="2">
    <source>
        <dbReference type="EMBL" id="ETO19860.1"/>
    </source>
</evidence>
<evidence type="ECO:0000256" key="1">
    <source>
        <dbReference type="SAM" id="MobiDB-lite"/>
    </source>
</evidence>
<feature type="compositionally biased region" description="Basic and acidic residues" evidence="1">
    <location>
        <begin position="50"/>
        <end position="61"/>
    </location>
</feature>
<accession>X6N0R4</accession>
<feature type="region of interest" description="Disordered" evidence="1">
    <location>
        <begin position="297"/>
        <end position="320"/>
    </location>
</feature>
<keyword evidence="3" id="KW-1185">Reference proteome</keyword>
<reference evidence="2 3" key="1">
    <citation type="journal article" date="2013" name="Curr. Biol.">
        <title>The Genome of the Foraminiferan Reticulomyxa filosa.</title>
        <authorList>
            <person name="Glockner G."/>
            <person name="Hulsmann N."/>
            <person name="Schleicher M."/>
            <person name="Noegel A.A."/>
            <person name="Eichinger L."/>
            <person name="Gallinger C."/>
            <person name="Pawlowski J."/>
            <person name="Sierra R."/>
            <person name="Euteneuer U."/>
            <person name="Pillet L."/>
            <person name="Moustafa A."/>
            <person name="Platzer M."/>
            <person name="Groth M."/>
            <person name="Szafranski K."/>
            <person name="Schliwa M."/>
        </authorList>
    </citation>
    <scope>NUCLEOTIDE SEQUENCE [LARGE SCALE GENOMIC DNA]</scope>
</reference>
<gene>
    <name evidence="2" type="ORF">RFI_17368</name>
</gene>
<dbReference type="EMBL" id="ASPP01013222">
    <property type="protein sequence ID" value="ETO19860.1"/>
    <property type="molecule type" value="Genomic_DNA"/>
</dbReference>
<protein>
    <submittedName>
        <fullName evidence="2">Uncharacterized protein</fullName>
    </submittedName>
</protein>
<dbReference type="AlphaFoldDB" id="X6N0R4"/>
<proteinExistence type="predicted"/>
<sequence>MSKLEVKENTEDLFEEKLVVEKQTSILATIDDEYRNPTSPPASPSSFIPQERRDDGPKTQSEHGRFGFLLCPLFTEKFLSRISVEVRDKVYGSGLHSLTICYDGIPLQFQTPWLKVSFSMQRHELKTKKGTTYFKYVTAVDMPNVSGPTSPDDLYKETEISFCGFIEKLEKYLCDWGIDNSELLFTKDQLREFRNRQVRISDLFQTLIRPSKKGYASTIKISFPVTKNKVRITEGIFIEDCTTGELVEPKHYPPENLMDIRSGTFIKTYLRPTEIWSNKDRYGITFQATSQLAIVPPPPKKCELESGNETSKRRGVKKSW</sequence>
<feature type="region of interest" description="Disordered" evidence="1">
    <location>
        <begin position="30"/>
        <end position="61"/>
    </location>
</feature>
<organism evidence="2 3">
    <name type="scientific">Reticulomyxa filosa</name>
    <dbReference type="NCBI Taxonomy" id="46433"/>
    <lineage>
        <taxon>Eukaryota</taxon>
        <taxon>Sar</taxon>
        <taxon>Rhizaria</taxon>
        <taxon>Retaria</taxon>
        <taxon>Foraminifera</taxon>
        <taxon>Monothalamids</taxon>
        <taxon>Reticulomyxidae</taxon>
        <taxon>Reticulomyxa</taxon>
    </lineage>
</organism>
<comment type="caution">
    <text evidence="2">The sequence shown here is derived from an EMBL/GenBank/DDBJ whole genome shotgun (WGS) entry which is preliminary data.</text>
</comment>